<dbReference type="FunFam" id="3.40.720.10:FF:000017">
    <property type="entry name" value="Predicted protein"/>
    <property type="match status" value="1"/>
</dbReference>
<sequence length="370" mass="42441">RTELELPEGRRGYPNSTTVDSWPWIFKEFRNHGYATLYSEDDAYYNAFNYRLHGFRDPPADHYTRPFWQAARTAGYCIKSTPQPQLHFDYVESFMKAYKNQPKIGLSFLAEISHSNMNTLSPTEGFVLNFFKSIQEKGYLNDTILITFSDHGMRFGEARATMQSRLEERLPFLSITLPEIVRQRFPQLSDNLKANSNKLLSPFDIHATLRHVLNYPKNEPEKIGRSLFQSIPKDRSCAACGIPVHYCPCVQLQKITTAHFHVQKAAEGLVAHLNKILNADKLASQMCANLKLGEVRSAYQNLNHPKLVKFVGSKDIDGRIPWFGNDTSDYECNYQLLIKTVPGNGLFEVTTQLLDGKFHYGNEISRINKY</sequence>
<dbReference type="AlphaFoldDB" id="A0A7D9ENU1"/>
<dbReference type="Proteomes" id="UP001152795">
    <property type="component" value="Unassembled WGS sequence"/>
</dbReference>
<dbReference type="PANTHER" id="PTHR10974">
    <property type="entry name" value="FI08016P-RELATED"/>
    <property type="match status" value="1"/>
</dbReference>
<dbReference type="InterPro" id="IPR004245">
    <property type="entry name" value="DUF229"/>
</dbReference>
<accession>A0A7D9ENU1</accession>
<dbReference type="Pfam" id="PF02995">
    <property type="entry name" value="DUF229"/>
    <property type="match status" value="1"/>
</dbReference>
<dbReference type="PANTHER" id="PTHR10974:SF1">
    <property type="entry name" value="FI08016P-RELATED"/>
    <property type="match status" value="1"/>
</dbReference>
<feature type="non-terminal residue" evidence="1">
    <location>
        <position position="1"/>
    </location>
</feature>
<evidence type="ECO:0000313" key="1">
    <source>
        <dbReference type="EMBL" id="CAB4013353.1"/>
    </source>
</evidence>
<dbReference type="EMBL" id="CACRXK020007853">
    <property type="protein sequence ID" value="CAB4013353.1"/>
    <property type="molecule type" value="Genomic_DNA"/>
</dbReference>
<dbReference type="GO" id="GO:0005615">
    <property type="term" value="C:extracellular space"/>
    <property type="evidence" value="ECO:0007669"/>
    <property type="project" value="TreeGrafter"/>
</dbReference>
<dbReference type="Gene3D" id="3.40.720.10">
    <property type="entry name" value="Alkaline Phosphatase, subunit A"/>
    <property type="match status" value="1"/>
</dbReference>
<dbReference type="OrthoDB" id="413313at2759"/>
<gene>
    <name evidence="1" type="ORF">PACLA_8A010089</name>
</gene>
<name>A0A7D9ENU1_PARCT</name>
<feature type="non-terminal residue" evidence="1">
    <location>
        <position position="370"/>
    </location>
</feature>
<keyword evidence="2" id="KW-1185">Reference proteome</keyword>
<proteinExistence type="predicted"/>
<dbReference type="InterPro" id="IPR017850">
    <property type="entry name" value="Alkaline_phosphatase_core_sf"/>
</dbReference>
<comment type="caution">
    <text evidence="1">The sequence shown here is derived from an EMBL/GenBank/DDBJ whole genome shotgun (WGS) entry which is preliminary data.</text>
</comment>
<reference evidence="1" key="1">
    <citation type="submission" date="2020-04" db="EMBL/GenBank/DDBJ databases">
        <authorList>
            <person name="Alioto T."/>
            <person name="Alioto T."/>
            <person name="Gomez Garrido J."/>
        </authorList>
    </citation>
    <scope>NUCLEOTIDE SEQUENCE</scope>
    <source>
        <strain evidence="1">A484AB</strain>
    </source>
</reference>
<dbReference type="CDD" id="cd16021">
    <property type="entry name" value="ALP_like"/>
    <property type="match status" value="1"/>
</dbReference>
<protein>
    <submittedName>
        <fullName evidence="1">Partial</fullName>
    </submittedName>
</protein>
<dbReference type="SUPFAM" id="SSF53649">
    <property type="entry name" value="Alkaline phosphatase-like"/>
    <property type="match status" value="1"/>
</dbReference>
<organism evidence="1 2">
    <name type="scientific">Paramuricea clavata</name>
    <name type="common">Red gorgonian</name>
    <name type="synonym">Violescent sea-whip</name>
    <dbReference type="NCBI Taxonomy" id="317549"/>
    <lineage>
        <taxon>Eukaryota</taxon>
        <taxon>Metazoa</taxon>
        <taxon>Cnidaria</taxon>
        <taxon>Anthozoa</taxon>
        <taxon>Octocorallia</taxon>
        <taxon>Malacalcyonacea</taxon>
        <taxon>Plexauridae</taxon>
        <taxon>Paramuricea</taxon>
    </lineage>
</organism>
<evidence type="ECO:0000313" key="2">
    <source>
        <dbReference type="Proteomes" id="UP001152795"/>
    </source>
</evidence>